<protein>
    <submittedName>
        <fullName evidence="2">Uncharacterized protein</fullName>
    </submittedName>
</protein>
<organism evidence="2">
    <name type="scientific">Spirobranchus lamarcki</name>
    <name type="common">Keelworm</name>
    <name type="synonym">Pomatoceros lamarcki</name>
    <dbReference type="NCBI Taxonomy" id="2082999"/>
    <lineage>
        <taxon>Eukaryota</taxon>
        <taxon>Metazoa</taxon>
        <taxon>Spiralia</taxon>
        <taxon>Lophotrochozoa</taxon>
        <taxon>Annelida</taxon>
        <taxon>Polychaeta</taxon>
        <taxon>Sedentaria</taxon>
        <taxon>Canalipalpata</taxon>
        <taxon>Sabellida</taxon>
        <taxon>Serpulidae</taxon>
        <taxon>Spirobranchus</taxon>
    </lineage>
</organism>
<evidence type="ECO:0000256" key="1">
    <source>
        <dbReference type="SAM" id="MobiDB-lite"/>
    </source>
</evidence>
<dbReference type="EMBL" id="GQ381296">
    <property type="protein sequence ID" value="ADB11394.1"/>
    <property type="molecule type" value="mRNA"/>
</dbReference>
<feature type="non-terminal residue" evidence="2">
    <location>
        <position position="1"/>
    </location>
</feature>
<feature type="region of interest" description="Disordered" evidence="1">
    <location>
        <begin position="164"/>
        <end position="189"/>
    </location>
</feature>
<feature type="compositionally biased region" description="Basic residues" evidence="1">
    <location>
        <begin position="12"/>
        <end position="23"/>
    </location>
</feature>
<sequence length="281" mass="31838">AMAIPANELQRQRSKRNMSKRHGHNIVVSYDKEQGLEDRQMSLAHESYSRPPSDYRAMAPQKTDHNRYNYIVTDVALPHKVSPQKSTEAQTQFRPLSMDAESSQTRQLSACTTNREMKDWARSTHFINGYVPMAFNTENQDLFSGRKTDVVVKPAAGKVEIRTPFEFPHHSHSNNTQDTQPEPNSRSQKMGVPLRAFPALPIHKASIMTNDYPHPNARKFTSAQEVMLKQDKKLGTKTIASSHLFHTDTKGGRNFQTTAMSDYIKPELVGICTPRNMASVQ</sequence>
<evidence type="ECO:0000313" key="2">
    <source>
        <dbReference type="EMBL" id="ADB11394.1"/>
    </source>
</evidence>
<feature type="region of interest" description="Disordered" evidence="1">
    <location>
        <begin position="1"/>
        <end position="23"/>
    </location>
</feature>
<name>D2WL79_SPILA</name>
<proteinExistence type="evidence at transcript level"/>
<dbReference type="AlphaFoldDB" id="D2WL79"/>
<accession>D2WL79</accession>
<feature type="compositionally biased region" description="Polar residues" evidence="1">
    <location>
        <begin position="173"/>
        <end position="188"/>
    </location>
</feature>
<reference evidence="2" key="1">
    <citation type="journal article" date="2009" name="BMC Evol. Biol.">
        <title>An EST screen from the annelid Pomatoceros lamarckii reveals patterns of gene loss and gain in animals.</title>
        <authorList>
            <person name="Takahashi T."/>
            <person name="McDougall C."/>
            <person name="Troscianko J."/>
            <person name="Chen W.C."/>
            <person name="Jayaraman-Nagarajan A."/>
            <person name="Shimeld S.M."/>
            <person name="Ferrier D.E."/>
        </authorList>
    </citation>
    <scope>NUCLEOTIDE SEQUENCE</scope>
</reference>